<dbReference type="InterPro" id="IPR013249">
    <property type="entry name" value="RNA_pol_sigma70_r4_t2"/>
</dbReference>
<accession>A0A3N0J2D9</accession>
<reference evidence="8" key="3">
    <citation type="journal article" date="2019" name="Microbiol. Resour. Announc.">
        <title>Draft Genome Sequences of Type Strains of Gordonibacter faecihominis, Paraeggerthella hongkongensis, Parvibacter caecicola,Slackia equolifaciens, Slackia faecicanis, and Slackia isoflavoniconvertens.</title>
        <authorList>
            <person name="Danylec N."/>
            <person name="Stoll D.A."/>
            <person name="Dotsch A."/>
            <person name="Huch M."/>
        </authorList>
    </citation>
    <scope>NUCLEOTIDE SEQUENCE</scope>
    <source>
        <strain evidence="8">DSM 16107</strain>
    </source>
</reference>
<feature type="compositionally biased region" description="Polar residues" evidence="5">
    <location>
        <begin position="7"/>
        <end position="24"/>
    </location>
</feature>
<dbReference type="GO" id="GO:0003677">
    <property type="term" value="F:DNA binding"/>
    <property type="evidence" value="ECO:0007669"/>
    <property type="project" value="InterPro"/>
</dbReference>
<dbReference type="OrthoDB" id="3177990at2"/>
<evidence type="ECO:0000256" key="3">
    <source>
        <dbReference type="ARBA" id="ARBA00023082"/>
    </source>
</evidence>
<dbReference type="InterPro" id="IPR013324">
    <property type="entry name" value="RNA_pol_sigma_r3/r4-like"/>
</dbReference>
<reference evidence="7 9" key="1">
    <citation type="journal article" date="2018" name="Elife">
        <title>Discovery and characterization of a prevalent human gut bacterial enzyme sufficient for the inactivation of a family of plant toxins.</title>
        <authorList>
            <person name="Koppel N."/>
            <person name="Bisanz J.E."/>
            <person name="Pandelia M.E."/>
            <person name="Turnbaugh P.J."/>
            <person name="Balskus E.P."/>
        </authorList>
    </citation>
    <scope>NUCLEOTIDE SEQUENCE [LARGE SCALE GENOMIC DNA]</scope>
    <source>
        <strain evidence="7 9">DSM 16107</strain>
    </source>
</reference>
<evidence type="ECO:0000313" key="7">
    <source>
        <dbReference type="EMBL" id="RDB69876.1"/>
    </source>
</evidence>
<dbReference type="GO" id="GO:0016987">
    <property type="term" value="F:sigma factor activity"/>
    <property type="evidence" value="ECO:0007669"/>
    <property type="project" value="UniProtKB-KW"/>
</dbReference>
<gene>
    <name evidence="7" type="ORF">C1876_05655</name>
    <name evidence="8" type="ORF">DMP09_03215</name>
</gene>
<keyword evidence="9" id="KW-1185">Reference proteome</keyword>
<dbReference type="AlphaFoldDB" id="A0A3N0J2D9"/>
<evidence type="ECO:0000256" key="2">
    <source>
        <dbReference type="ARBA" id="ARBA00023015"/>
    </source>
</evidence>
<dbReference type="Pfam" id="PF08281">
    <property type="entry name" value="Sigma70_r4_2"/>
    <property type="match status" value="1"/>
</dbReference>
<dbReference type="EMBL" id="QICC01000007">
    <property type="protein sequence ID" value="RNM42762.1"/>
    <property type="molecule type" value="Genomic_DNA"/>
</dbReference>
<keyword evidence="3" id="KW-0731">Sigma factor</keyword>
<dbReference type="SUPFAM" id="SSF88659">
    <property type="entry name" value="Sigma3 and sigma4 domains of RNA polymerase sigma factors"/>
    <property type="match status" value="1"/>
</dbReference>
<proteinExistence type="inferred from homology"/>
<reference evidence="10" key="2">
    <citation type="submission" date="2018-05" db="EMBL/GenBank/DDBJ databases">
        <title>Genome Sequencing of selected type strains of the family Eggerthellaceae.</title>
        <authorList>
            <person name="Danylec N."/>
            <person name="Stoll D.A."/>
            <person name="Doetsch A."/>
            <person name="Huch M."/>
        </authorList>
    </citation>
    <scope>NUCLEOTIDE SEQUENCE [LARGE SCALE GENOMIC DNA]</scope>
    <source>
        <strain evidence="10">DSM 16107</strain>
    </source>
</reference>
<dbReference type="InterPro" id="IPR036388">
    <property type="entry name" value="WH-like_DNA-bd_sf"/>
</dbReference>
<dbReference type="EMBL" id="PPTT01000007">
    <property type="protein sequence ID" value="RDB69876.1"/>
    <property type="molecule type" value="Genomic_DNA"/>
</dbReference>
<evidence type="ECO:0000313" key="10">
    <source>
        <dbReference type="Proteomes" id="UP000270112"/>
    </source>
</evidence>
<dbReference type="RefSeq" id="WP_114545741.1">
    <property type="nucleotide sequence ID" value="NZ_PPTT01000007.1"/>
</dbReference>
<evidence type="ECO:0000256" key="5">
    <source>
        <dbReference type="SAM" id="MobiDB-lite"/>
    </source>
</evidence>
<evidence type="ECO:0000256" key="1">
    <source>
        <dbReference type="ARBA" id="ARBA00010641"/>
    </source>
</evidence>
<keyword evidence="4" id="KW-0804">Transcription</keyword>
<dbReference type="Proteomes" id="UP000270112">
    <property type="component" value="Unassembled WGS sequence"/>
</dbReference>
<protein>
    <recommendedName>
        <fullName evidence="6">RNA polymerase sigma factor 70 region 4 type 2 domain-containing protein</fullName>
    </recommendedName>
</protein>
<dbReference type="Gene3D" id="1.10.10.10">
    <property type="entry name" value="Winged helix-like DNA-binding domain superfamily/Winged helix DNA-binding domain"/>
    <property type="match status" value="1"/>
</dbReference>
<comment type="caution">
    <text evidence="8">The sequence shown here is derived from an EMBL/GenBank/DDBJ whole genome shotgun (WGS) entry which is preliminary data.</text>
</comment>
<sequence length="141" mass="16243">MRHSSTCRENTGGSNAESPATCSSFARNPEQALVERLETGEIYRALRGLSDVQQRRFLMRHLEERSVKQIAQSEGCSERAVKYSLNHARKNLREMLSEHAAQEVLQVYMQKRLLEQVRCPLLRPHHSCMRVKLSRRAPAAR</sequence>
<dbReference type="GO" id="GO:0006352">
    <property type="term" value="P:DNA-templated transcription initiation"/>
    <property type="evidence" value="ECO:0007669"/>
    <property type="project" value="InterPro"/>
</dbReference>
<organism evidence="8 10">
    <name type="scientific">Eggerthella sinensis</name>
    <dbReference type="NCBI Taxonomy" id="242230"/>
    <lineage>
        <taxon>Bacteria</taxon>
        <taxon>Bacillati</taxon>
        <taxon>Actinomycetota</taxon>
        <taxon>Coriobacteriia</taxon>
        <taxon>Eggerthellales</taxon>
        <taxon>Eggerthellaceae</taxon>
        <taxon>Eggerthella</taxon>
    </lineage>
</organism>
<feature type="domain" description="RNA polymerase sigma factor 70 region 4 type 2" evidence="6">
    <location>
        <begin position="41"/>
        <end position="92"/>
    </location>
</feature>
<comment type="similarity">
    <text evidence="1">Belongs to the sigma-70 factor family. ECF subfamily.</text>
</comment>
<feature type="region of interest" description="Disordered" evidence="5">
    <location>
        <begin position="1"/>
        <end position="24"/>
    </location>
</feature>
<evidence type="ECO:0000313" key="9">
    <source>
        <dbReference type="Proteomes" id="UP000253817"/>
    </source>
</evidence>
<evidence type="ECO:0000313" key="8">
    <source>
        <dbReference type="EMBL" id="RNM42762.1"/>
    </source>
</evidence>
<name>A0A3N0J2D9_9ACTN</name>
<dbReference type="Proteomes" id="UP000253817">
    <property type="component" value="Unassembled WGS sequence"/>
</dbReference>
<evidence type="ECO:0000259" key="6">
    <source>
        <dbReference type="Pfam" id="PF08281"/>
    </source>
</evidence>
<evidence type="ECO:0000256" key="4">
    <source>
        <dbReference type="ARBA" id="ARBA00023163"/>
    </source>
</evidence>
<keyword evidence="2" id="KW-0805">Transcription regulation</keyword>